<dbReference type="GeneID" id="101234683"/>
<evidence type="ECO:0000256" key="2">
    <source>
        <dbReference type="SAM" id="SignalP"/>
    </source>
</evidence>
<organism evidence="3 4">
    <name type="scientific">Hydra vulgaris</name>
    <name type="common">Hydra</name>
    <name type="synonym">Hydra attenuata</name>
    <dbReference type="NCBI Taxonomy" id="6087"/>
    <lineage>
        <taxon>Eukaryota</taxon>
        <taxon>Metazoa</taxon>
        <taxon>Cnidaria</taxon>
        <taxon>Hydrozoa</taxon>
        <taxon>Hydroidolina</taxon>
        <taxon>Anthoathecata</taxon>
        <taxon>Aplanulata</taxon>
        <taxon>Hydridae</taxon>
        <taxon>Hydra</taxon>
    </lineage>
</organism>
<sequence length="584" mass="68998">MILSYLANLFLLLTLFFKVSCNYVSPLVNTVAQNKSLATQQTPYYEENTQGYAQQQTNYNGGLFSYGGNYNWVPSNQITFPNAIQALAPPNNYLFLPAFTAGLNIYNRVNRYSADNYQLIKNPKWYPPKPYYFNDKLCQERKHRMDWLNMLKPCKSKMDFGMHIYSYLKTEVNYSYISDLHVRNTGDYSSFRIKTYDTTRKPKSIGGDTWRVFIRGPVYIEPYVYDLNNGEYEVLFFTLDAGMYQIEVILEGSLCSSYVNPPYDWFKKGDFNGHFQNEYMFKEYKHFPFLLTYRTWNTLSNFSVYVHEGLKSRITKNLIKIQNWQLLCNVKCNFLTDGFGRWKNKTWLPYVQSKTRTSIQSSNKLGTYVNRLSTRHKLRQKQGLLWIYGDCYAYNFYQSVWNASLCTQQFKECNRTYNWIYPRWNPDNKKDKSIHLKHDYFINLPWLVKYFAKLLNNDKLKRSDSGMLLNVGLHYIRSTSFDIYKQLIDGYIKAIKSHPTDVVWRTTTAIYRAEKFTHKRFQTNQRALLFNAYSMSAMCRAGIAVVDVFPLTSAIEEKPTDGIHYDVTVFSSLTKILQEYFKYM</sequence>
<evidence type="ECO:0000256" key="1">
    <source>
        <dbReference type="PROSITE-ProRule" id="PRU00087"/>
    </source>
</evidence>
<dbReference type="Gene3D" id="3.40.50.1110">
    <property type="entry name" value="SGNH hydrolase"/>
    <property type="match status" value="1"/>
</dbReference>
<dbReference type="PROSITE" id="PS50194">
    <property type="entry name" value="FILAMIN_REPEAT"/>
    <property type="match status" value="1"/>
</dbReference>
<proteinExistence type="predicted"/>
<name>A0ABM4CJT3_HYDVU</name>
<dbReference type="InterPro" id="IPR014756">
    <property type="entry name" value="Ig_E-set"/>
</dbReference>
<dbReference type="PANTHER" id="PTHR16165:SF5">
    <property type="entry name" value="NXPE FAMILY MEMBER 3"/>
    <property type="match status" value="1"/>
</dbReference>
<dbReference type="Proteomes" id="UP001652625">
    <property type="component" value="Chromosome 09"/>
</dbReference>
<accession>A0ABM4CJT3</accession>
<gene>
    <name evidence="4" type="primary">LOC101234683</name>
</gene>
<dbReference type="InterPro" id="IPR036514">
    <property type="entry name" value="SGNH_hydro_sf"/>
</dbReference>
<feature type="repeat" description="Filamin" evidence="1">
    <location>
        <begin position="185"/>
        <end position="263"/>
    </location>
</feature>
<dbReference type="SUPFAM" id="SSF81296">
    <property type="entry name" value="E set domains"/>
    <property type="match status" value="1"/>
</dbReference>
<dbReference type="InterPro" id="IPR013783">
    <property type="entry name" value="Ig-like_fold"/>
</dbReference>
<keyword evidence="2" id="KW-0732">Signal</keyword>
<dbReference type="Gene3D" id="2.60.40.10">
    <property type="entry name" value="Immunoglobulins"/>
    <property type="match status" value="1"/>
</dbReference>
<feature type="signal peptide" evidence="2">
    <location>
        <begin position="1"/>
        <end position="21"/>
    </location>
</feature>
<keyword evidence="3" id="KW-1185">Reference proteome</keyword>
<dbReference type="PANTHER" id="PTHR16165">
    <property type="entry name" value="NXPE FAMILY MEMBER"/>
    <property type="match status" value="1"/>
</dbReference>
<reference evidence="4" key="1">
    <citation type="submission" date="2025-08" db="UniProtKB">
        <authorList>
            <consortium name="RefSeq"/>
        </authorList>
    </citation>
    <scope>IDENTIFICATION</scope>
</reference>
<feature type="chain" id="PRO_5045271736" evidence="2">
    <location>
        <begin position="22"/>
        <end position="584"/>
    </location>
</feature>
<dbReference type="RefSeq" id="XP_065662015.1">
    <property type="nucleotide sequence ID" value="XM_065805943.1"/>
</dbReference>
<evidence type="ECO:0000313" key="3">
    <source>
        <dbReference type="Proteomes" id="UP001652625"/>
    </source>
</evidence>
<dbReference type="InterPro" id="IPR017868">
    <property type="entry name" value="Filamin/ABP280_repeat-like"/>
</dbReference>
<protein>
    <submittedName>
        <fullName evidence="4">Uncharacterized protein LOC101234683 isoform X1</fullName>
    </submittedName>
</protein>
<evidence type="ECO:0000313" key="4">
    <source>
        <dbReference type="RefSeq" id="XP_065662015.1"/>
    </source>
</evidence>